<dbReference type="SUPFAM" id="SSF82171">
    <property type="entry name" value="DPP6 N-terminal domain-like"/>
    <property type="match status" value="1"/>
</dbReference>
<proteinExistence type="predicted"/>
<dbReference type="InterPro" id="IPR050330">
    <property type="entry name" value="Bact_OuterMem_StrucFunc"/>
</dbReference>
<evidence type="ECO:0000256" key="4">
    <source>
        <dbReference type="PROSITE-ProRule" id="PRU00473"/>
    </source>
</evidence>
<dbReference type="EMBL" id="MUHD01000016">
    <property type="protein sequence ID" value="OXB08653.1"/>
    <property type="molecule type" value="Genomic_DNA"/>
</dbReference>
<dbReference type="Gene3D" id="3.30.1330.60">
    <property type="entry name" value="OmpA-like domain"/>
    <property type="match status" value="1"/>
</dbReference>
<dbReference type="CDD" id="cd07185">
    <property type="entry name" value="OmpA_C-like"/>
    <property type="match status" value="1"/>
</dbReference>
<dbReference type="SUPFAM" id="SSF103088">
    <property type="entry name" value="OmpA-like"/>
    <property type="match status" value="1"/>
</dbReference>
<comment type="subcellular location">
    <subcellularLocation>
        <location evidence="1">Cell outer membrane</location>
    </subcellularLocation>
</comment>
<keyword evidence="7" id="KW-1185">Reference proteome</keyword>
<dbReference type="Pfam" id="PF07676">
    <property type="entry name" value="PD40"/>
    <property type="match status" value="2"/>
</dbReference>
<dbReference type="Proteomes" id="UP000198381">
    <property type="component" value="Unassembled WGS sequence"/>
</dbReference>
<dbReference type="Gene3D" id="2.120.10.30">
    <property type="entry name" value="TolB, C-terminal domain"/>
    <property type="match status" value="1"/>
</dbReference>
<accession>A0ABX4CWT0</accession>
<keyword evidence="2 4" id="KW-0472">Membrane</keyword>
<evidence type="ECO:0000256" key="1">
    <source>
        <dbReference type="ARBA" id="ARBA00004442"/>
    </source>
</evidence>
<protein>
    <recommendedName>
        <fullName evidence="5">OmpA-like domain-containing protein</fullName>
    </recommendedName>
</protein>
<dbReference type="InterPro" id="IPR011042">
    <property type="entry name" value="6-blade_b-propeller_TolB-like"/>
</dbReference>
<evidence type="ECO:0000313" key="7">
    <source>
        <dbReference type="Proteomes" id="UP000198381"/>
    </source>
</evidence>
<name>A0ABX4CWT0_9FLAO</name>
<reference evidence="6 7" key="1">
    <citation type="submission" date="2016-11" db="EMBL/GenBank/DDBJ databases">
        <title>Whole genomes of Flavobacteriaceae.</title>
        <authorList>
            <person name="Stine C."/>
            <person name="Li C."/>
            <person name="Tadesse D."/>
        </authorList>
    </citation>
    <scope>NUCLEOTIDE SEQUENCE [LARGE SCALE GENOMIC DNA]</scope>
    <source>
        <strain evidence="6 7">CCUG 60112</strain>
    </source>
</reference>
<evidence type="ECO:0000259" key="5">
    <source>
        <dbReference type="PROSITE" id="PS51123"/>
    </source>
</evidence>
<dbReference type="SUPFAM" id="SSF48452">
    <property type="entry name" value="TPR-like"/>
    <property type="match status" value="1"/>
</dbReference>
<sequence>MRIVKTLKTSFLYFFLSFSCLTYSQNRVIKEGNREYDRFAFINSRDYYLELAEKDAPPQELLERLGNSYYFTADYVNAAKWYKKLFANYKKAKAEYLYRYALAVKSTGNYTVSDSLMNSFYALKGTDFRAQLFNKQRDYLKEIEMQSNRYEINKVSFNSPMSDFAPAFYGDSIVFSSSRGRVSLEKNIHLWNNQPFLDLYKVTDLNKENRKNTVKEFDKSINTKFHESTAVFSNDFKTVYFTRNNYFNNVYQEDSQGVNLLKLFRADKVKGKWIVKELPFNSNEYSVAHPALSTDGKTLYFSSDMPGGFGQADLYKVEIKGTGYGTPVNLGSSINTEGRETFPSISKDNKLYFSSDGHIGLGGLDIFTAEIDSKGTLGDSFNLGKPLNSKYDDITFIMNSTTRIGYFSSNRDNEPYNDDIYEVLQKQDIISKCSQFLKGNIKDAKTNEPIADTEIQLYDQDNKLISTTKSLKDGSYSFDKELLCQKVYSIRIAKSIYAPIDLIISTAGMTQDTIHADVLLERETLIKNTDLARIMNLKPIKFEFDQSKIAAESESELNKVIEVMQLFPDIKIEVRSHTDNRGTAVYNKALSDKRAKSTIAYIIEKGKIDPNRISGKGYGEAVPLYDCDKILCTPEQHHANRRSEFIIR</sequence>
<dbReference type="PANTHER" id="PTHR30329:SF21">
    <property type="entry name" value="LIPOPROTEIN YIAD-RELATED"/>
    <property type="match status" value="1"/>
</dbReference>
<dbReference type="InterPro" id="IPR006665">
    <property type="entry name" value="OmpA-like"/>
</dbReference>
<gene>
    <name evidence="6" type="ORF">B0A81_10145</name>
</gene>
<dbReference type="InterPro" id="IPR006664">
    <property type="entry name" value="OMP_bac"/>
</dbReference>
<dbReference type="InterPro" id="IPR011990">
    <property type="entry name" value="TPR-like_helical_dom_sf"/>
</dbReference>
<comment type="caution">
    <text evidence="6">The sequence shown here is derived from an EMBL/GenBank/DDBJ whole genome shotgun (WGS) entry which is preliminary data.</text>
</comment>
<dbReference type="PRINTS" id="PR01021">
    <property type="entry name" value="OMPADOMAIN"/>
</dbReference>
<keyword evidence="3" id="KW-0998">Cell outer membrane</keyword>
<dbReference type="PROSITE" id="PS51257">
    <property type="entry name" value="PROKAR_LIPOPROTEIN"/>
    <property type="match status" value="1"/>
</dbReference>
<dbReference type="Pfam" id="PF00691">
    <property type="entry name" value="OmpA"/>
    <property type="match status" value="1"/>
</dbReference>
<dbReference type="Gene3D" id="2.60.40.1120">
    <property type="entry name" value="Carboxypeptidase-like, regulatory domain"/>
    <property type="match status" value="1"/>
</dbReference>
<evidence type="ECO:0000313" key="6">
    <source>
        <dbReference type="EMBL" id="OXB08653.1"/>
    </source>
</evidence>
<dbReference type="PROSITE" id="PS51123">
    <property type="entry name" value="OMPA_2"/>
    <property type="match status" value="1"/>
</dbReference>
<dbReference type="InterPro" id="IPR036737">
    <property type="entry name" value="OmpA-like_sf"/>
</dbReference>
<feature type="domain" description="OmpA-like" evidence="5">
    <location>
        <begin position="529"/>
        <end position="648"/>
    </location>
</feature>
<dbReference type="InterPro" id="IPR011659">
    <property type="entry name" value="WD40"/>
</dbReference>
<evidence type="ECO:0000256" key="2">
    <source>
        <dbReference type="ARBA" id="ARBA00023136"/>
    </source>
</evidence>
<organism evidence="6 7">
    <name type="scientific">Flavobacterium plurextorum</name>
    <dbReference type="NCBI Taxonomy" id="1114867"/>
    <lineage>
        <taxon>Bacteria</taxon>
        <taxon>Pseudomonadati</taxon>
        <taxon>Bacteroidota</taxon>
        <taxon>Flavobacteriia</taxon>
        <taxon>Flavobacteriales</taxon>
        <taxon>Flavobacteriaceae</taxon>
        <taxon>Flavobacterium</taxon>
    </lineage>
</organism>
<dbReference type="RefSeq" id="WP_089057912.1">
    <property type="nucleotide sequence ID" value="NZ_MUHD01000016.1"/>
</dbReference>
<evidence type="ECO:0000256" key="3">
    <source>
        <dbReference type="ARBA" id="ARBA00023237"/>
    </source>
</evidence>
<dbReference type="PANTHER" id="PTHR30329">
    <property type="entry name" value="STATOR ELEMENT OF FLAGELLAR MOTOR COMPLEX"/>
    <property type="match status" value="1"/>
</dbReference>